<dbReference type="PANTHER" id="PTHR13832:SF792">
    <property type="entry name" value="GM14286P"/>
    <property type="match status" value="1"/>
</dbReference>
<dbReference type="OrthoDB" id="420076at2759"/>
<comment type="caution">
    <text evidence="2">The sequence shown here is derived from an EMBL/GenBank/DDBJ whole genome shotgun (WGS) entry which is preliminary data.</text>
</comment>
<dbReference type="CDD" id="cd00143">
    <property type="entry name" value="PP2Cc"/>
    <property type="match status" value="1"/>
</dbReference>
<evidence type="ECO:0000259" key="1">
    <source>
        <dbReference type="PROSITE" id="PS51746"/>
    </source>
</evidence>
<dbReference type="InterPro" id="IPR015655">
    <property type="entry name" value="PP2C"/>
</dbReference>
<evidence type="ECO:0000313" key="2">
    <source>
        <dbReference type="EMBL" id="KAF7314945.1"/>
    </source>
</evidence>
<name>A0A8H6TA27_9AGAR</name>
<dbReference type="GO" id="GO:0005739">
    <property type="term" value="C:mitochondrion"/>
    <property type="evidence" value="ECO:0007669"/>
    <property type="project" value="TreeGrafter"/>
</dbReference>
<dbReference type="AlphaFoldDB" id="A0A8H6TA27"/>
<dbReference type="GeneID" id="59339574"/>
<dbReference type="PROSITE" id="PS51746">
    <property type="entry name" value="PPM_2"/>
    <property type="match status" value="1"/>
</dbReference>
<protein>
    <submittedName>
        <fullName evidence="2">Serine/threonine protein phosphatase 2C</fullName>
    </submittedName>
</protein>
<dbReference type="PANTHER" id="PTHR13832">
    <property type="entry name" value="PROTEIN PHOSPHATASE 2C"/>
    <property type="match status" value="1"/>
</dbReference>
<sequence>MASRFRRLRFPLPSRFLLGLSISTGGLYLAAKQRELHADSRPPLSSVALKSSNEAIPRSELLVANSNLPAEDYVCSLPMEPYAWRFYGVFDGHNGHHCAAYLSKNLLRRMNDALWQEYLRDEKFSLKDIYRTIKETFLAVDNEIVNSPAQRLRDEPSEAPIRTLAANTLQEARSGASAIFCFYQGNIRKLHIAVVGDCRAILGRRRKTDVADAPPMYDVHILSVDQTPDNPAEVARLKAAHPHEPHLFRDGSFLGWGITRAFGTGAMKWSREMQDWMERKAFGLKYRSVCQSPPYFTAEPEITTTTVEPGDFMIMASDGFWECLTNEEAVGLVGKWLEVTGGPLPGRNDMPSEDWVVERQDLPVEITDGRTHYQRWGVKKKFVCYDINASEHLARNALGGANKDVYNALLDLPPPHSRLLRDDISLAVVFFS</sequence>
<keyword evidence="3" id="KW-1185">Reference proteome</keyword>
<dbReference type="SUPFAM" id="SSF81606">
    <property type="entry name" value="PP2C-like"/>
    <property type="match status" value="1"/>
</dbReference>
<dbReference type="InterPro" id="IPR001932">
    <property type="entry name" value="PPM-type_phosphatase-like_dom"/>
</dbReference>
<dbReference type="GO" id="GO:0004741">
    <property type="term" value="F:[pyruvate dehydrogenase (acetyl-transferring)]-phosphatase activity"/>
    <property type="evidence" value="ECO:0007669"/>
    <property type="project" value="TreeGrafter"/>
</dbReference>
<gene>
    <name evidence="2" type="ORF">MIND_00008500</name>
</gene>
<dbReference type="Gene3D" id="3.60.40.10">
    <property type="entry name" value="PPM-type phosphatase domain"/>
    <property type="match status" value="1"/>
</dbReference>
<proteinExistence type="predicted"/>
<feature type="domain" description="PPM-type phosphatase" evidence="1">
    <location>
        <begin position="55"/>
        <end position="431"/>
    </location>
</feature>
<reference evidence="2" key="1">
    <citation type="submission" date="2020-05" db="EMBL/GenBank/DDBJ databases">
        <title>Mycena genomes resolve the evolution of fungal bioluminescence.</title>
        <authorList>
            <person name="Tsai I.J."/>
        </authorList>
    </citation>
    <scope>NUCLEOTIDE SEQUENCE</scope>
    <source>
        <strain evidence="2">171206Taipei</strain>
    </source>
</reference>
<dbReference type="RefSeq" id="XP_037224968.1">
    <property type="nucleotide sequence ID" value="XM_037357058.1"/>
</dbReference>
<dbReference type="SMART" id="SM00332">
    <property type="entry name" value="PP2Cc"/>
    <property type="match status" value="1"/>
</dbReference>
<accession>A0A8H6TA27</accession>
<dbReference type="EMBL" id="JACAZF010000001">
    <property type="protein sequence ID" value="KAF7314945.1"/>
    <property type="molecule type" value="Genomic_DNA"/>
</dbReference>
<dbReference type="InterPro" id="IPR036457">
    <property type="entry name" value="PPM-type-like_dom_sf"/>
</dbReference>
<organism evidence="2 3">
    <name type="scientific">Mycena indigotica</name>
    <dbReference type="NCBI Taxonomy" id="2126181"/>
    <lineage>
        <taxon>Eukaryota</taxon>
        <taxon>Fungi</taxon>
        <taxon>Dikarya</taxon>
        <taxon>Basidiomycota</taxon>
        <taxon>Agaricomycotina</taxon>
        <taxon>Agaricomycetes</taxon>
        <taxon>Agaricomycetidae</taxon>
        <taxon>Agaricales</taxon>
        <taxon>Marasmiineae</taxon>
        <taxon>Mycenaceae</taxon>
        <taxon>Mycena</taxon>
    </lineage>
</organism>
<dbReference type="Proteomes" id="UP000636479">
    <property type="component" value="Unassembled WGS sequence"/>
</dbReference>
<evidence type="ECO:0000313" key="3">
    <source>
        <dbReference type="Proteomes" id="UP000636479"/>
    </source>
</evidence>
<dbReference type="Pfam" id="PF00481">
    <property type="entry name" value="PP2C"/>
    <property type="match status" value="1"/>
</dbReference>